<sequence>TPRRKAGEDATGGETRVHKGDFCGSAKPDPLEDGPQKIPTDNGEKLPKGKKGNADDAKNGGAKTDRGGKLKVLEMPKKLLLSDKWGL</sequence>
<dbReference type="AlphaFoldDB" id="A0A7N4PE27"/>
<protein>
    <submittedName>
        <fullName evidence="6">Uncharacterized protein</fullName>
    </submittedName>
</protein>
<comment type="subcellular location">
    <subcellularLocation>
        <location evidence="1">Nucleus</location>
    </subcellularLocation>
</comment>
<keyword evidence="7" id="KW-1185">Reference proteome</keyword>
<evidence type="ECO:0000256" key="3">
    <source>
        <dbReference type="ARBA" id="ARBA00023125"/>
    </source>
</evidence>
<organism evidence="6 7">
    <name type="scientific">Sarcophilus harrisii</name>
    <name type="common">Tasmanian devil</name>
    <name type="synonym">Sarcophilus laniarius</name>
    <dbReference type="NCBI Taxonomy" id="9305"/>
    <lineage>
        <taxon>Eukaryota</taxon>
        <taxon>Metazoa</taxon>
        <taxon>Chordata</taxon>
        <taxon>Craniata</taxon>
        <taxon>Vertebrata</taxon>
        <taxon>Euteleostomi</taxon>
        <taxon>Mammalia</taxon>
        <taxon>Metatheria</taxon>
        <taxon>Dasyuromorphia</taxon>
        <taxon>Dasyuridae</taxon>
        <taxon>Sarcophilus</taxon>
    </lineage>
</organism>
<dbReference type="InterPro" id="IPR000079">
    <property type="entry name" value="HMGN_fam"/>
</dbReference>
<name>A0A7N4PE27_SARHA</name>
<evidence type="ECO:0000256" key="5">
    <source>
        <dbReference type="SAM" id="MobiDB-lite"/>
    </source>
</evidence>
<reference evidence="6" key="2">
    <citation type="submission" date="2025-08" db="UniProtKB">
        <authorList>
            <consortium name="Ensembl"/>
        </authorList>
    </citation>
    <scope>IDENTIFICATION</scope>
</reference>
<evidence type="ECO:0000256" key="4">
    <source>
        <dbReference type="ARBA" id="ARBA00023242"/>
    </source>
</evidence>
<comment type="similarity">
    <text evidence="2">Belongs to the HMGN family.</text>
</comment>
<keyword evidence="3" id="KW-0238">DNA-binding</keyword>
<dbReference type="Ensembl" id="ENSSHAT00000036086.1">
    <property type="protein sequence ID" value="ENSSHAP00000037069.1"/>
    <property type="gene ID" value="ENSSHAG00000020714.1"/>
</dbReference>
<dbReference type="Proteomes" id="UP000007648">
    <property type="component" value="Unassembled WGS sequence"/>
</dbReference>
<evidence type="ECO:0000256" key="1">
    <source>
        <dbReference type="ARBA" id="ARBA00004123"/>
    </source>
</evidence>
<feature type="compositionally biased region" description="Basic and acidic residues" evidence="5">
    <location>
        <begin position="42"/>
        <end position="70"/>
    </location>
</feature>
<reference evidence="6 7" key="1">
    <citation type="journal article" date="2011" name="Proc. Natl. Acad. Sci. U.S.A.">
        <title>Genetic diversity and population structure of the endangered marsupial Sarcophilus harrisii (Tasmanian devil).</title>
        <authorList>
            <person name="Miller W."/>
            <person name="Hayes V.M."/>
            <person name="Ratan A."/>
            <person name="Petersen D.C."/>
            <person name="Wittekindt N.E."/>
            <person name="Miller J."/>
            <person name="Walenz B."/>
            <person name="Knight J."/>
            <person name="Qi J."/>
            <person name="Zhao F."/>
            <person name="Wang Q."/>
            <person name="Bedoya-Reina O.C."/>
            <person name="Katiyar N."/>
            <person name="Tomsho L.P."/>
            <person name="Kasson L.M."/>
            <person name="Hardie R.A."/>
            <person name="Woodbridge P."/>
            <person name="Tindall E.A."/>
            <person name="Bertelsen M.F."/>
            <person name="Dixon D."/>
            <person name="Pyecroft S."/>
            <person name="Helgen K.M."/>
            <person name="Lesk A.M."/>
            <person name="Pringle T.H."/>
            <person name="Patterson N."/>
            <person name="Zhang Y."/>
            <person name="Kreiss A."/>
            <person name="Woods G.M."/>
            <person name="Jones M.E."/>
            <person name="Schuster S.C."/>
        </authorList>
    </citation>
    <scope>NUCLEOTIDE SEQUENCE [LARGE SCALE GENOMIC DNA]</scope>
</reference>
<feature type="region of interest" description="Disordered" evidence="5">
    <location>
        <begin position="1"/>
        <end position="70"/>
    </location>
</feature>
<dbReference type="PRINTS" id="PR00925">
    <property type="entry name" value="NONHISHMG17"/>
</dbReference>
<dbReference type="GO" id="GO:0031492">
    <property type="term" value="F:nucleosomal DNA binding"/>
    <property type="evidence" value="ECO:0007669"/>
    <property type="project" value="InterPro"/>
</dbReference>
<dbReference type="GO" id="GO:0005634">
    <property type="term" value="C:nucleus"/>
    <property type="evidence" value="ECO:0007669"/>
    <property type="project" value="UniProtKB-SubCell"/>
</dbReference>
<evidence type="ECO:0000256" key="2">
    <source>
        <dbReference type="ARBA" id="ARBA00007696"/>
    </source>
</evidence>
<keyword evidence="4" id="KW-0539">Nucleus</keyword>
<evidence type="ECO:0000313" key="7">
    <source>
        <dbReference type="Proteomes" id="UP000007648"/>
    </source>
</evidence>
<reference evidence="6" key="3">
    <citation type="submission" date="2025-09" db="UniProtKB">
        <authorList>
            <consortium name="Ensembl"/>
        </authorList>
    </citation>
    <scope>IDENTIFICATION</scope>
</reference>
<dbReference type="InParanoid" id="A0A7N4PE27"/>
<evidence type="ECO:0000313" key="6">
    <source>
        <dbReference type="Ensembl" id="ENSSHAP00000037069.1"/>
    </source>
</evidence>
<dbReference type="GO" id="GO:0000785">
    <property type="term" value="C:chromatin"/>
    <property type="evidence" value="ECO:0007669"/>
    <property type="project" value="InterPro"/>
</dbReference>
<proteinExistence type="inferred from homology"/>
<accession>A0A7N4PE27</accession>